<dbReference type="SUPFAM" id="SSF48498">
    <property type="entry name" value="Tetracyclin repressor-like, C-terminal domain"/>
    <property type="match status" value="1"/>
</dbReference>
<dbReference type="GO" id="GO:0000976">
    <property type="term" value="F:transcription cis-regulatory region binding"/>
    <property type="evidence" value="ECO:0007669"/>
    <property type="project" value="TreeGrafter"/>
</dbReference>
<dbReference type="InterPro" id="IPR001647">
    <property type="entry name" value="HTH_TetR"/>
</dbReference>
<evidence type="ECO:0000256" key="4">
    <source>
        <dbReference type="PROSITE-ProRule" id="PRU00335"/>
    </source>
</evidence>
<dbReference type="AlphaFoldDB" id="A0A261SGT9"/>
<proteinExistence type="predicted"/>
<dbReference type="SUPFAM" id="SSF46689">
    <property type="entry name" value="Homeodomain-like"/>
    <property type="match status" value="1"/>
</dbReference>
<dbReference type="GO" id="GO:0003700">
    <property type="term" value="F:DNA-binding transcription factor activity"/>
    <property type="evidence" value="ECO:0007669"/>
    <property type="project" value="TreeGrafter"/>
</dbReference>
<accession>A0A261SGT9</accession>
<reference evidence="7 8" key="1">
    <citation type="submission" date="2017-05" db="EMBL/GenBank/DDBJ databases">
        <title>Complete and WGS of Bordetella genogroups.</title>
        <authorList>
            <person name="Spilker T."/>
            <person name="LiPuma J."/>
        </authorList>
    </citation>
    <scope>NUCLEOTIDE SEQUENCE [LARGE SCALE GENOMIC DNA]</scope>
    <source>
        <strain evidence="7 8">AU17610</strain>
    </source>
</reference>
<keyword evidence="1" id="KW-0805">Transcription regulation</keyword>
<comment type="caution">
    <text evidence="7">The sequence shown here is derived from an EMBL/GenBank/DDBJ whole genome shotgun (WGS) entry which is preliminary data.</text>
</comment>
<dbReference type="Pfam" id="PF00440">
    <property type="entry name" value="TetR_N"/>
    <property type="match status" value="1"/>
</dbReference>
<dbReference type="Proteomes" id="UP000217005">
    <property type="component" value="Unassembled WGS sequence"/>
</dbReference>
<feature type="DNA-binding region" description="H-T-H motif" evidence="4">
    <location>
        <begin position="48"/>
        <end position="67"/>
    </location>
</feature>
<dbReference type="Pfam" id="PF16859">
    <property type="entry name" value="TetR_C_11"/>
    <property type="match status" value="1"/>
</dbReference>
<dbReference type="OrthoDB" id="116240at2"/>
<dbReference type="FunFam" id="1.10.10.60:FF:000141">
    <property type="entry name" value="TetR family transcriptional regulator"/>
    <property type="match status" value="1"/>
</dbReference>
<evidence type="ECO:0000259" key="6">
    <source>
        <dbReference type="PROSITE" id="PS50977"/>
    </source>
</evidence>
<evidence type="ECO:0000256" key="3">
    <source>
        <dbReference type="ARBA" id="ARBA00023163"/>
    </source>
</evidence>
<sequence length="219" mass="24448">MDTRLATPPAGSRAARGPRRRLSPALRMHQILDAALDLFAERGYADTRMDDIAQQALLSKGGLYAHFRSKERVFEALLERALAPLPLDAAALADEAADLPDLVARYLDQTYAWMADPDRVRILRLLLTENHRVPTLIARWREQAVEQQLRAITAMLTRARERGLCRATVLDQHPWLVLSPLLHGIVMSLLQAPQAGPALEQRRAAHAALLIELLTPRNG</sequence>
<organism evidence="7 8">
    <name type="scientific">Bordetella genomosp. 1</name>
    <dbReference type="NCBI Taxonomy" id="1395607"/>
    <lineage>
        <taxon>Bacteria</taxon>
        <taxon>Pseudomonadati</taxon>
        <taxon>Pseudomonadota</taxon>
        <taxon>Betaproteobacteria</taxon>
        <taxon>Burkholderiales</taxon>
        <taxon>Alcaligenaceae</taxon>
        <taxon>Bordetella</taxon>
    </lineage>
</organism>
<dbReference type="InterPro" id="IPR009057">
    <property type="entry name" value="Homeodomain-like_sf"/>
</dbReference>
<name>A0A261SGT9_9BORD</name>
<dbReference type="InterPro" id="IPR050109">
    <property type="entry name" value="HTH-type_TetR-like_transc_reg"/>
</dbReference>
<dbReference type="Gene3D" id="1.10.357.10">
    <property type="entry name" value="Tetracycline Repressor, domain 2"/>
    <property type="match status" value="1"/>
</dbReference>
<keyword evidence="2 4" id="KW-0238">DNA-binding</keyword>
<evidence type="ECO:0000313" key="7">
    <source>
        <dbReference type="EMBL" id="OZI36658.1"/>
    </source>
</evidence>
<gene>
    <name evidence="7" type="ORF">CEG14_09015</name>
</gene>
<evidence type="ECO:0000256" key="5">
    <source>
        <dbReference type="SAM" id="MobiDB-lite"/>
    </source>
</evidence>
<evidence type="ECO:0000313" key="8">
    <source>
        <dbReference type="Proteomes" id="UP000217005"/>
    </source>
</evidence>
<protein>
    <submittedName>
        <fullName evidence="7">TetR family transcriptional regulator</fullName>
    </submittedName>
</protein>
<dbReference type="EMBL" id="NEVL01000003">
    <property type="protein sequence ID" value="OZI36658.1"/>
    <property type="molecule type" value="Genomic_DNA"/>
</dbReference>
<keyword evidence="3" id="KW-0804">Transcription</keyword>
<evidence type="ECO:0000256" key="2">
    <source>
        <dbReference type="ARBA" id="ARBA00023125"/>
    </source>
</evidence>
<feature type="region of interest" description="Disordered" evidence="5">
    <location>
        <begin position="1"/>
        <end position="20"/>
    </location>
</feature>
<dbReference type="PRINTS" id="PR00455">
    <property type="entry name" value="HTHTETR"/>
</dbReference>
<dbReference type="InterPro" id="IPR036271">
    <property type="entry name" value="Tet_transcr_reg_TetR-rel_C_sf"/>
</dbReference>
<dbReference type="PANTHER" id="PTHR30055:SF223">
    <property type="entry name" value="HTH-TYPE TRANSCRIPTIONAL REGULATOR UIDR"/>
    <property type="match status" value="1"/>
</dbReference>
<feature type="domain" description="HTH tetR-type" evidence="6">
    <location>
        <begin position="25"/>
        <end position="85"/>
    </location>
</feature>
<dbReference type="PROSITE" id="PS50977">
    <property type="entry name" value="HTH_TETR_2"/>
    <property type="match status" value="1"/>
</dbReference>
<dbReference type="PANTHER" id="PTHR30055">
    <property type="entry name" value="HTH-TYPE TRANSCRIPTIONAL REGULATOR RUTR"/>
    <property type="match status" value="1"/>
</dbReference>
<evidence type="ECO:0000256" key="1">
    <source>
        <dbReference type="ARBA" id="ARBA00023015"/>
    </source>
</evidence>
<dbReference type="InterPro" id="IPR011075">
    <property type="entry name" value="TetR_C"/>
</dbReference>